<protein>
    <submittedName>
        <fullName evidence="1">Uncharacterized protein</fullName>
    </submittedName>
</protein>
<evidence type="ECO:0000313" key="2">
    <source>
        <dbReference type="Proteomes" id="UP000011528"/>
    </source>
</evidence>
<organism evidence="1 2">
    <name type="scientific">Halorubrum distributum JCM 13916</name>
    <dbReference type="NCBI Taxonomy" id="1230455"/>
    <lineage>
        <taxon>Archaea</taxon>
        <taxon>Methanobacteriati</taxon>
        <taxon>Methanobacteriota</taxon>
        <taxon>Stenosarchaea group</taxon>
        <taxon>Halobacteria</taxon>
        <taxon>Halobacteriales</taxon>
        <taxon>Haloferacaceae</taxon>
        <taxon>Halorubrum</taxon>
        <taxon>Halorubrum distributum group</taxon>
    </lineage>
</organism>
<dbReference type="AlphaFoldDB" id="M0PN91"/>
<accession>M0PN91</accession>
<dbReference type="EMBL" id="AOJJ01000071">
    <property type="protein sequence ID" value="EMA70315.1"/>
    <property type="molecule type" value="Genomic_DNA"/>
</dbReference>
<name>M0PN91_9EURY</name>
<proteinExistence type="predicted"/>
<comment type="caution">
    <text evidence="1">The sequence shown here is derived from an EMBL/GenBank/DDBJ whole genome shotgun (WGS) entry which is preliminary data.</text>
</comment>
<sequence>MCKQWFCVMDANGNYEIRMGDSSPELRPELGTHVRPDDLSEYAIREVIWDSEPVDFEEVADSGFCFDAESCVPRVWGGLPVSIAELHYDNPHVASSVSTRMSGSMREIMGRGRAAPQFDSMLVMQPYLPE</sequence>
<gene>
    <name evidence="1" type="ORF">C462_10727</name>
</gene>
<dbReference type="Proteomes" id="UP000011528">
    <property type="component" value="Unassembled WGS sequence"/>
</dbReference>
<reference evidence="1 2" key="1">
    <citation type="journal article" date="2014" name="PLoS Genet.">
        <title>Phylogenetically driven sequencing of extremely halophilic archaea reveals strategies for static and dynamic osmo-response.</title>
        <authorList>
            <person name="Becker E.A."/>
            <person name="Seitzer P.M."/>
            <person name="Tritt A."/>
            <person name="Larsen D."/>
            <person name="Krusor M."/>
            <person name="Yao A.I."/>
            <person name="Wu D."/>
            <person name="Madern D."/>
            <person name="Eisen J.A."/>
            <person name="Darling A.E."/>
            <person name="Facciotti M.T."/>
        </authorList>
    </citation>
    <scope>NUCLEOTIDE SEQUENCE [LARGE SCALE GENOMIC DNA]</scope>
    <source>
        <strain evidence="1 2">JCM 13916</strain>
    </source>
</reference>
<evidence type="ECO:0000313" key="1">
    <source>
        <dbReference type="EMBL" id="EMA70315.1"/>
    </source>
</evidence>